<gene>
    <name evidence="1" type="ORF">GGD41_001271</name>
</gene>
<reference evidence="1 2" key="1">
    <citation type="submission" date="2020-07" db="EMBL/GenBank/DDBJ databases">
        <title>Exploring microbial biodiversity for novel pathways involved in the catabolism of aromatic compounds derived from lignin.</title>
        <authorList>
            <person name="Elkins J."/>
        </authorList>
    </citation>
    <scope>NUCLEOTIDE SEQUENCE [LARGE SCALE GENOMIC DNA]</scope>
    <source>
        <strain evidence="1 2">H2C3B</strain>
    </source>
</reference>
<dbReference type="EMBL" id="JACCAU010000001">
    <property type="protein sequence ID" value="NYH14043.1"/>
    <property type="molecule type" value="Genomic_DNA"/>
</dbReference>
<organism evidence="1 2">
    <name type="scientific">Paraburkholderia bryophila</name>
    <dbReference type="NCBI Taxonomy" id="420952"/>
    <lineage>
        <taxon>Bacteria</taxon>
        <taxon>Pseudomonadati</taxon>
        <taxon>Pseudomonadota</taxon>
        <taxon>Betaproteobacteria</taxon>
        <taxon>Burkholderiales</taxon>
        <taxon>Burkholderiaceae</taxon>
        <taxon>Paraburkholderia</taxon>
    </lineage>
</organism>
<evidence type="ECO:0000313" key="2">
    <source>
        <dbReference type="Proteomes" id="UP000572540"/>
    </source>
</evidence>
<comment type="caution">
    <text evidence="1">The sequence shown here is derived from an EMBL/GenBank/DDBJ whole genome shotgun (WGS) entry which is preliminary data.</text>
</comment>
<sequence length="51" mass="5950">MKRNNVVLPQPLRPQHGEQFAALNGQRQIVEHRARTEAHRQMVDLHAARRS</sequence>
<proteinExistence type="predicted"/>
<name>A0A7Z0AYT1_9BURK</name>
<dbReference type="Proteomes" id="UP000572540">
    <property type="component" value="Unassembled WGS sequence"/>
</dbReference>
<evidence type="ECO:0000313" key="1">
    <source>
        <dbReference type="EMBL" id="NYH14043.1"/>
    </source>
</evidence>
<protein>
    <submittedName>
        <fullName evidence="1">Uncharacterized protein</fullName>
    </submittedName>
</protein>
<dbReference type="AlphaFoldDB" id="A0A7Z0AYT1"/>
<accession>A0A7Z0AYT1</accession>